<evidence type="ECO:0000256" key="1">
    <source>
        <dbReference type="ARBA" id="ARBA00022993"/>
    </source>
</evidence>
<name>A0A9N9QZR8_9NEOP</name>
<evidence type="ECO:0000256" key="4">
    <source>
        <dbReference type="ARBA" id="ARBA00070201"/>
    </source>
</evidence>
<evidence type="ECO:0000313" key="8">
    <source>
        <dbReference type="Proteomes" id="UP001153714"/>
    </source>
</evidence>
<reference evidence="7" key="1">
    <citation type="submission" date="2021-12" db="EMBL/GenBank/DDBJ databases">
        <authorList>
            <person name="King R."/>
        </authorList>
    </citation>
    <scope>NUCLEOTIDE SEQUENCE</scope>
</reference>
<evidence type="ECO:0000256" key="2">
    <source>
        <dbReference type="ARBA" id="ARBA00038350"/>
    </source>
</evidence>
<dbReference type="GO" id="GO:0004633">
    <property type="term" value="F:phosphopantothenoylcysteine decarboxylase activity"/>
    <property type="evidence" value="ECO:0007669"/>
    <property type="project" value="TreeGrafter"/>
</dbReference>
<dbReference type="SUPFAM" id="SSF52507">
    <property type="entry name" value="Homo-oligomeric flavin-containing Cys decarboxylases, HFCD"/>
    <property type="match status" value="1"/>
</dbReference>
<dbReference type="PANTHER" id="PTHR14359:SF6">
    <property type="entry name" value="PHOSPHOPANTOTHENOYLCYSTEINE DECARBOXYLASE"/>
    <property type="match status" value="1"/>
</dbReference>
<evidence type="ECO:0000256" key="3">
    <source>
        <dbReference type="ARBA" id="ARBA00056708"/>
    </source>
</evidence>
<dbReference type="FunFam" id="3.40.50.1950:FF:000004">
    <property type="entry name" value="Phosphopantothenoylcysteine decarboxylase"/>
    <property type="match status" value="1"/>
</dbReference>
<dbReference type="InterPro" id="IPR003382">
    <property type="entry name" value="Flavoprotein"/>
</dbReference>
<keyword evidence="1" id="KW-0173">Coenzyme A biosynthesis</keyword>
<comment type="similarity">
    <text evidence="2">Belongs to the HFCD (homooligomeric flavin containing Cys decarboxylase) superfamily.</text>
</comment>
<keyword evidence="8" id="KW-1185">Reference proteome</keyword>
<dbReference type="GO" id="GO:0071513">
    <property type="term" value="C:phosphopantothenoylcysteine decarboxylase complex"/>
    <property type="evidence" value="ECO:0007669"/>
    <property type="project" value="TreeGrafter"/>
</dbReference>
<sequence>MGKHAYKLLIAATGSVAALKIPVLLKSLTELSSSDESSYNFEVRVIVTEHAKHFFDLSELPPEVLVYDDKSEWDAWQQRGDPVLHIDLGKWADMMVIAPLDANTLAKMAQGLCDNLVTCTTRAWDIRKPLLFCPAMNTRMWEHPITSKQVALLKEWGHIDIPPISKTLMCGDTGVGAMAEVPVIVDTIKKLSSSQN</sequence>
<evidence type="ECO:0000259" key="6">
    <source>
        <dbReference type="Pfam" id="PF02441"/>
    </source>
</evidence>
<dbReference type="GO" id="GO:0015937">
    <property type="term" value="P:coenzyme A biosynthetic process"/>
    <property type="evidence" value="ECO:0007669"/>
    <property type="project" value="UniProtKB-KW"/>
</dbReference>
<accession>A0A9N9QZR8</accession>
<dbReference type="Proteomes" id="UP001153714">
    <property type="component" value="Chromosome 16"/>
</dbReference>
<protein>
    <recommendedName>
        <fullName evidence="4">Phosphopantothenoylcysteine decarboxylase</fullName>
    </recommendedName>
    <alternativeName>
        <fullName evidence="5">CoaC</fullName>
    </alternativeName>
</protein>
<dbReference type="InterPro" id="IPR036551">
    <property type="entry name" value="Flavin_trans-like"/>
</dbReference>
<proteinExistence type="inferred from homology"/>
<reference evidence="7" key="2">
    <citation type="submission" date="2022-10" db="EMBL/GenBank/DDBJ databases">
        <authorList>
            <consortium name="ENA_rothamsted_submissions"/>
            <consortium name="culmorum"/>
            <person name="King R."/>
        </authorList>
    </citation>
    <scope>NUCLEOTIDE SEQUENCE</scope>
</reference>
<dbReference type="Pfam" id="PF02441">
    <property type="entry name" value="Flavoprotein"/>
    <property type="match status" value="1"/>
</dbReference>
<dbReference type="EMBL" id="OU893347">
    <property type="protein sequence ID" value="CAG9786930.1"/>
    <property type="molecule type" value="Genomic_DNA"/>
</dbReference>
<comment type="function">
    <text evidence="3">Catalyzes the decarboxylation of the cysteine moiety of 4-phosphopantothenoylcysteine to form 4'-phosphopantotheine and this reaction forms part of the biosynthesis of coenzyme A.</text>
</comment>
<dbReference type="Gene3D" id="3.40.50.1950">
    <property type="entry name" value="Flavin prenyltransferase-like"/>
    <property type="match status" value="1"/>
</dbReference>
<dbReference type="GO" id="GO:0010181">
    <property type="term" value="F:FMN binding"/>
    <property type="evidence" value="ECO:0007669"/>
    <property type="project" value="TreeGrafter"/>
</dbReference>
<organism evidence="7 8">
    <name type="scientific">Diatraea saccharalis</name>
    <name type="common">sugarcane borer</name>
    <dbReference type="NCBI Taxonomy" id="40085"/>
    <lineage>
        <taxon>Eukaryota</taxon>
        <taxon>Metazoa</taxon>
        <taxon>Ecdysozoa</taxon>
        <taxon>Arthropoda</taxon>
        <taxon>Hexapoda</taxon>
        <taxon>Insecta</taxon>
        <taxon>Pterygota</taxon>
        <taxon>Neoptera</taxon>
        <taxon>Endopterygota</taxon>
        <taxon>Lepidoptera</taxon>
        <taxon>Glossata</taxon>
        <taxon>Ditrysia</taxon>
        <taxon>Pyraloidea</taxon>
        <taxon>Crambidae</taxon>
        <taxon>Crambinae</taxon>
        <taxon>Diatraea</taxon>
    </lineage>
</organism>
<evidence type="ECO:0000313" key="7">
    <source>
        <dbReference type="EMBL" id="CAG9786930.1"/>
    </source>
</evidence>
<dbReference type="AlphaFoldDB" id="A0A9N9QZR8"/>
<gene>
    <name evidence="7" type="ORF">DIATSA_LOCUS4852</name>
</gene>
<feature type="domain" description="Flavoprotein" evidence="6">
    <location>
        <begin position="7"/>
        <end position="189"/>
    </location>
</feature>
<dbReference type="OrthoDB" id="1532798at2759"/>
<evidence type="ECO:0000256" key="5">
    <source>
        <dbReference type="ARBA" id="ARBA00082063"/>
    </source>
</evidence>
<dbReference type="PANTHER" id="PTHR14359">
    <property type="entry name" value="HOMO-OLIGOMERIC FLAVIN CONTAINING CYS DECARBOXYLASE FAMILY"/>
    <property type="match status" value="1"/>
</dbReference>